<keyword evidence="4" id="KW-1185">Reference proteome</keyword>
<evidence type="ECO:0000313" key="3">
    <source>
        <dbReference type="EMBL" id="ODR99861.1"/>
    </source>
</evidence>
<dbReference type="Proteomes" id="UP000094501">
    <property type="component" value="Unassembled WGS sequence"/>
</dbReference>
<protein>
    <submittedName>
        <fullName evidence="3">Uncharacterized protein</fullName>
    </submittedName>
</protein>
<dbReference type="Gene3D" id="2.40.160.180">
    <property type="entry name" value="Carbohydrate-selective porin OprB"/>
    <property type="match status" value="1"/>
</dbReference>
<keyword evidence="2" id="KW-0732">Signal</keyword>
<dbReference type="PANTHER" id="PTHR37944">
    <property type="entry name" value="PORIN B"/>
    <property type="match status" value="1"/>
</dbReference>
<accession>A0A1E3W2X9</accession>
<dbReference type="GO" id="GO:0016020">
    <property type="term" value="C:membrane"/>
    <property type="evidence" value="ECO:0007669"/>
    <property type="project" value="InterPro"/>
</dbReference>
<dbReference type="GO" id="GO:0015288">
    <property type="term" value="F:porin activity"/>
    <property type="evidence" value="ECO:0007669"/>
    <property type="project" value="InterPro"/>
</dbReference>
<dbReference type="PANTHER" id="PTHR37944:SF1">
    <property type="entry name" value="PORIN B"/>
    <property type="match status" value="1"/>
</dbReference>
<dbReference type="AlphaFoldDB" id="A0A1E3W2X9"/>
<organism evidence="3 4">
    <name type="scientific">Methyloceanibacter methanicus</name>
    <dbReference type="NCBI Taxonomy" id="1774968"/>
    <lineage>
        <taxon>Bacteria</taxon>
        <taxon>Pseudomonadati</taxon>
        <taxon>Pseudomonadota</taxon>
        <taxon>Alphaproteobacteria</taxon>
        <taxon>Hyphomicrobiales</taxon>
        <taxon>Hyphomicrobiaceae</taxon>
        <taxon>Methyloceanibacter</taxon>
    </lineage>
</organism>
<evidence type="ECO:0000313" key="4">
    <source>
        <dbReference type="Proteomes" id="UP000094501"/>
    </source>
</evidence>
<sequence length="195" mass="20304">MGLAAGLAAVLLPPLPASAGERDLRTRGTLTGDWGGARTRLWDRGIDLRLTYTGEVFGLLSGGATTGASYEDLIDLEVNADLEKLVGWTGGSAHVSLYQIDNGGRNAADLVGSLTDPSNIDASPTFRLFTVYLEQELGRVGSLRAGQIAADDEFLISSTAAPLIASTFGWPGIAAADFPRGGPVYPLATPGAGWR</sequence>
<evidence type="ECO:0000256" key="1">
    <source>
        <dbReference type="ARBA" id="ARBA00008769"/>
    </source>
</evidence>
<feature type="signal peptide" evidence="2">
    <location>
        <begin position="1"/>
        <end position="19"/>
    </location>
</feature>
<name>A0A1E3W2X9_9HYPH</name>
<dbReference type="EMBL" id="LPWG01000010">
    <property type="protein sequence ID" value="ODR99861.1"/>
    <property type="molecule type" value="Genomic_DNA"/>
</dbReference>
<dbReference type="InterPro" id="IPR038673">
    <property type="entry name" value="OprB_sf"/>
</dbReference>
<reference evidence="3 4" key="1">
    <citation type="journal article" date="2016" name="Environ. Microbiol.">
        <title>New Methyloceanibacter diversity from North Sea sediments includes methanotroph containing solely the soluble methane monooxygenase.</title>
        <authorList>
            <person name="Vekeman B."/>
            <person name="Kerckhof F.M."/>
            <person name="Cremers G."/>
            <person name="de Vos P."/>
            <person name="Vandamme P."/>
            <person name="Boon N."/>
            <person name="Op den Camp H.J."/>
            <person name="Heylen K."/>
        </authorList>
    </citation>
    <scope>NUCLEOTIDE SEQUENCE [LARGE SCALE GENOMIC DNA]</scope>
    <source>
        <strain evidence="3 4">R-67174</strain>
    </source>
</reference>
<proteinExistence type="inferred from homology"/>
<comment type="caution">
    <text evidence="3">The sequence shown here is derived from an EMBL/GenBank/DDBJ whole genome shotgun (WGS) entry which is preliminary data.</text>
</comment>
<comment type="similarity">
    <text evidence="1 2">Belongs to the OprB family.</text>
</comment>
<gene>
    <name evidence="3" type="ORF">AUC68_01625</name>
</gene>
<dbReference type="Pfam" id="PF04966">
    <property type="entry name" value="OprB"/>
    <property type="match status" value="1"/>
</dbReference>
<dbReference type="InterPro" id="IPR052932">
    <property type="entry name" value="OprB_Porin"/>
</dbReference>
<dbReference type="GO" id="GO:0008643">
    <property type="term" value="P:carbohydrate transport"/>
    <property type="evidence" value="ECO:0007669"/>
    <property type="project" value="InterPro"/>
</dbReference>
<dbReference type="STRING" id="1774968.AUC68_01625"/>
<feature type="chain" id="PRO_5009027458" evidence="2">
    <location>
        <begin position="20"/>
        <end position="195"/>
    </location>
</feature>
<evidence type="ECO:0000256" key="2">
    <source>
        <dbReference type="RuleBase" id="RU363072"/>
    </source>
</evidence>
<dbReference type="InterPro" id="IPR007049">
    <property type="entry name" value="Carb-sel_porin_OprB"/>
</dbReference>